<feature type="region of interest" description="Disordered" evidence="1">
    <location>
        <begin position="59"/>
        <end position="83"/>
    </location>
</feature>
<organism evidence="3 4">
    <name type="scientific">Candidatus Segetimicrobium genomatis</name>
    <dbReference type="NCBI Taxonomy" id="2569760"/>
    <lineage>
        <taxon>Bacteria</taxon>
        <taxon>Bacillati</taxon>
        <taxon>Candidatus Sysuimicrobiota</taxon>
        <taxon>Candidatus Sysuimicrobiia</taxon>
        <taxon>Candidatus Sysuimicrobiales</taxon>
        <taxon>Candidatus Segetimicrobiaceae</taxon>
        <taxon>Candidatus Segetimicrobium</taxon>
    </lineage>
</organism>
<dbReference type="Pfam" id="PF01402">
    <property type="entry name" value="RHH_1"/>
    <property type="match status" value="1"/>
</dbReference>
<feature type="compositionally biased region" description="Basic residues" evidence="1">
    <location>
        <begin position="63"/>
        <end position="83"/>
    </location>
</feature>
<protein>
    <submittedName>
        <fullName evidence="3">Ribbon-helix-helix protein, CopG family</fullName>
    </submittedName>
</protein>
<evidence type="ECO:0000313" key="3">
    <source>
        <dbReference type="EMBL" id="TMI89344.1"/>
    </source>
</evidence>
<dbReference type="Proteomes" id="UP000318509">
    <property type="component" value="Unassembled WGS sequence"/>
</dbReference>
<evidence type="ECO:0000313" key="4">
    <source>
        <dbReference type="Proteomes" id="UP000318509"/>
    </source>
</evidence>
<dbReference type="CDD" id="cd21631">
    <property type="entry name" value="RHH_CopG_NikR-like"/>
    <property type="match status" value="1"/>
</dbReference>
<sequence length="83" mass="9163">MTKSFRLDPELEIRLERAARAEGMSTSESIRRAIDRYCKQVLGTTLAPRLADVIGLGCGGGGRARRSGKAFRRTLPHKHPRSA</sequence>
<evidence type="ECO:0000256" key="1">
    <source>
        <dbReference type="SAM" id="MobiDB-lite"/>
    </source>
</evidence>
<dbReference type="GO" id="GO:0006355">
    <property type="term" value="P:regulation of DNA-templated transcription"/>
    <property type="evidence" value="ECO:0007669"/>
    <property type="project" value="InterPro"/>
</dbReference>
<accession>A0A537K0S2</accession>
<dbReference type="InterPro" id="IPR010985">
    <property type="entry name" value="Ribbon_hlx_hlx"/>
</dbReference>
<dbReference type="InterPro" id="IPR002145">
    <property type="entry name" value="CopG"/>
</dbReference>
<evidence type="ECO:0000259" key="2">
    <source>
        <dbReference type="Pfam" id="PF01402"/>
    </source>
</evidence>
<comment type="caution">
    <text evidence="3">The sequence shown here is derived from an EMBL/GenBank/DDBJ whole genome shotgun (WGS) entry which is preliminary data.</text>
</comment>
<name>A0A537K0S2_9BACT</name>
<proteinExistence type="predicted"/>
<reference evidence="3 4" key="1">
    <citation type="journal article" date="2019" name="Nat. Microbiol.">
        <title>Mediterranean grassland soil C-N compound turnover is dependent on rainfall and depth, and is mediated by genomically divergent microorganisms.</title>
        <authorList>
            <person name="Diamond S."/>
            <person name="Andeer P.F."/>
            <person name="Li Z."/>
            <person name="Crits-Christoph A."/>
            <person name="Burstein D."/>
            <person name="Anantharaman K."/>
            <person name="Lane K.R."/>
            <person name="Thomas B.C."/>
            <person name="Pan C."/>
            <person name="Northen T.R."/>
            <person name="Banfield J.F."/>
        </authorList>
    </citation>
    <scope>NUCLEOTIDE SEQUENCE [LARGE SCALE GENOMIC DNA]</scope>
    <source>
        <strain evidence="3">NP_3</strain>
    </source>
</reference>
<dbReference type="EMBL" id="VBAK01000125">
    <property type="protein sequence ID" value="TMI89344.1"/>
    <property type="molecule type" value="Genomic_DNA"/>
</dbReference>
<feature type="domain" description="Ribbon-helix-helix protein CopG" evidence="2">
    <location>
        <begin position="4"/>
        <end position="39"/>
    </location>
</feature>
<dbReference type="AlphaFoldDB" id="A0A537K0S2"/>
<dbReference type="SUPFAM" id="SSF47598">
    <property type="entry name" value="Ribbon-helix-helix"/>
    <property type="match status" value="1"/>
</dbReference>
<gene>
    <name evidence="3" type="ORF">E6H00_10130</name>
</gene>